<accession>A0A067PWA0</accession>
<proteinExistence type="predicted"/>
<keyword evidence="4" id="KW-1185">Reference proteome</keyword>
<evidence type="ECO:0000256" key="1">
    <source>
        <dbReference type="SAM" id="MobiDB-lite"/>
    </source>
</evidence>
<protein>
    <recommendedName>
        <fullName evidence="5">CxC6 like cysteine cluster associated with KDZ domain-containing protein</fullName>
    </recommendedName>
</protein>
<feature type="chain" id="PRO_5001643538" description="CxC6 like cysteine cluster associated with KDZ domain-containing protein" evidence="2">
    <location>
        <begin position="23"/>
        <end position="85"/>
    </location>
</feature>
<feature type="region of interest" description="Disordered" evidence="1">
    <location>
        <begin position="47"/>
        <end position="85"/>
    </location>
</feature>
<dbReference type="AlphaFoldDB" id="A0A067PWA0"/>
<organism evidence="3 4">
    <name type="scientific">Jaapia argillacea MUCL 33604</name>
    <dbReference type="NCBI Taxonomy" id="933084"/>
    <lineage>
        <taxon>Eukaryota</taxon>
        <taxon>Fungi</taxon>
        <taxon>Dikarya</taxon>
        <taxon>Basidiomycota</taxon>
        <taxon>Agaricomycotina</taxon>
        <taxon>Agaricomycetes</taxon>
        <taxon>Agaricomycetidae</taxon>
        <taxon>Jaapiales</taxon>
        <taxon>Jaapiaceae</taxon>
        <taxon>Jaapia</taxon>
    </lineage>
</organism>
<sequence>MSDDLLGTCCSFSLTLCCNVLAGICVDFTSIRHSCTEHLFSCSCGSSSEKDELEDGEREPLIGNGGVVVEGRQPNPQPYMTTSGQ</sequence>
<evidence type="ECO:0000313" key="3">
    <source>
        <dbReference type="EMBL" id="KDQ58150.1"/>
    </source>
</evidence>
<evidence type="ECO:0008006" key="5">
    <source>
        <dbReference type="Google" id="ProtNLM"/>
    </source>
</evidence>
<dbReference type="Proteomes" id="UP000027265">
    <property type="component" value="Unassembled WGS sequence"/>
</dbReference>
<dbReference type="OrthoDB" id="3032222at2759"/>
<gene>
    <name evidence="3" type="ORF">JAAARDRAFT_258682</name>
</gene>
<dbReference type="EMBL" id="KL197718">
    <property type="protein sequence ID" value="KDQ58150.1"/>
    <property type="molecule type" value="Genomic_DNA"/>
</dbReference>
<name>A0A067PWA0_9AGAM</name>
<evidence type="ECO:0000313" key="4">
    <source>
        <dbReference type="Proteomes" id="UP000027265"/>
    </source>
</evidence>
<feature type="signal peptide" evidence="2">
    <location>
        <begin position="1"/>
        <end position="22"/>
    </location>
</feature>
<dbReference type="HOGENOM" id="CLU_2711819_0_0_1"/>
<keyword evidence="2" id="KW-0732">Signal</keyword>
<evidence type="ECO:0000256" key="2">
    <source>
        <dbReference type="SAM" id="SignalP"/>
    </source>
</evidence>
<reference evidence="4" key="1">
    <citation type="journal article" date="2014" name="Proc. Natl. Acad. Sci. U.S.A.">
        <title>Extensive sampling of basidiomycete genomes demonstrates inadequacy of the white-rot/brown-rot paradigm for wood decay fungi.</title>
        <authorList>
            <person name="Riley R."/>
            <person name="Salamov A.A."/>
            <person name="Brown D.W."/>
            <person name="Nagy L.G."/>
            <person name="Floudas D."/>
            <person name="Held B.W."/>
            <person name="Levasseur A."/>
            <person name="Lombard V."/>
            <person name="Morin E."/>
            <person name="Otillar R."/>
            <person name="Lindquist E.A."/>
            <person name="Sun H."/>
            <person name="LaButti K.M."/>
            <person name="Schmutz J."/>
            <person name="Jabbour D."/>
            <person name="Luo H."/>
            <person name="Baker S.E."/>
            <person name="Pisabarro A.G."/>
            <person name="Walton J.D."/>
            <person name="Blanchette R.A."/>
            <person name="Henrissat B."/>
            <person name="Martin F."/>
            <person name="Cullen D."/>
            <person name="Hibbett D.S."/>
            <person name="Grigoriev I.V."/>
        </authorList>
    </citation>
    <scope>NUCLEOTIDE SEQUENCE [LARGE SCALE GENOMIC DNA]</scope>
    <source>
        <strain evidence="4">MUCL 33604</strain>
    </source>
</reference>
<dbReference type="InParanoid" id="A0A067PWA0"/>